<proteinExistence type="predicted"/>
<name>A0A345KPH3_9CAUD</name>
<dbReference type="Proteomes" id="UP000257630">
    <property type="component" value="Segment"/>
</dbReference>
<protein>
    <submittedName>
        <fullName evidence="1">Uncharacterized protein</fullName>
    </submittedName>
</protein>
<accession>A0A345KPH3</accession>
<gene>
    <name evidence="1" type="primary">62</name>
    <name evidence="1" type="ORF">SEA_RIBEYE_62</name>
</gene>
<evidence type="ECO:0000313" key="1">
    <source>
        <dbReference type="EMBL" id="AXH44925.1"/>
    </source>
</evidence>
<dbReference type="KEGG" id="vg:63026743"/>
<sequence>MKVRGRHRPRRARITVYDSEFRAVWPQPKLDQPTELASFLNGIAHMINTGRTP</sequence>
<reference evidence="1 2" key="1">
    <citation type="submission" date="2018-06" db="EMBL/GenBank/DDBJ databases">
        <authorList>
            <person name="Plymale R.C."/>
            <person name="Vermillion C.D."/>
            <person name="Bowman H."/>
            <person name="Gills J.R."/>
            <person name="Wooten L.C."/>
            <person name="Askins J.L."/>
            <person name="Brownlee C.M."/>
            <person name="Davis H.K."/>
            <person name="Edmondson E.M."/>
            <person name="Edwards S.L."/>
            <person name="Haberman K.L."/>
            <person name="Jacobs K.R."/>
            <person name="Jones G.C."/>
            <person name="Livingston L.W."/>
            <person name="Masengale M.E."/>
            <person name="Morrison C.M."/>
            <person name="Mullins A.M."/>
            <person name="Pate M.D."/>
            <person name="Pennington B.T."/>
            <person name="Pickard K.N."/>
            <person name="Rainwater D.R."/>
            <person name="Studdard A.C."/>
            <person name="Walker A.L."/>
            <person name="Reyna N.S."/>
            <person name="Garlena R.A."/>
            <person name="Russell D.A."/>
            <person name="Pope W.H."/>
            <person name="Jacobs-Sera D."/>
            <person name="Hendrix R.W."/>
            <person name="Hatfull G.F."/>
        </authorList>
    </citation>
    <scope>NUCLEOTIDE SEQUENCE [LARGE SCALE GENOMIC DNA]</scope>
</reference>
<dbReference type="RefSeq" id="YP_010002196.1">
    <property type="nucleotide sequence ID" value="NC_053241.1"/>
</dbReference>
<keyword evidence="2" id="KW-1185">Reference proteome</keyword>
<dbReference type="GeneID" id="63026743"/>
<dbReference type="EMBL" id="MH450129">
    <property type="protein sequence ID" value="AXH44925.1"/>
    <property type="molecule type" value="Genomic_DNA"/>
</dbReference>
<evidence type="ECO:0000313" key="2">
    <source>
        <dbReference type="Proteomes" id="UP000257630"/>
    </source>
</evidence>
<organism evidence="1 2">
    <name type="scientific">Gordonia phage Ribeye</name>
    <dbReference type="NCBI Taxonomy" id="2250417"/>
    <lineage>
        <taxon>Viruses</taxon>
        <taxon>Duplodnaviria</taxon>
        <taxon>Heunggongvirae</taxon>
        <taxon>Uroviricota</taxon>
        <taxon>Caudoviricetes</taxon>
        <taxon>Stackebrandtviridae</taxon>
        <taxon>Schenleyvirinae</taxon>
        <taxon>Kroosvirus</taxon>
        <taxon>Kroosvirus ribeye</taxon>
    </lineage>
</organism>